<gene>
    <name evidence="1" type="ORF">LCGC14_0450960</name>
</gene>
<sequence>MSVTVWDEQAFVTDSMIVEFAKREVEKERERDFCRELDYAVNVTLREYWGEMTPLERYGVTVFPGDRVAA</sequence>
<dbReference type="EMBL" id="LAZR01000448">
    <property type="protein sequence ID" value="KKN68460.1"/>
    <property type="molecule type" value="Genomic_DNA"/>
</dbReference>
<dbReference type="AlphaFoldDB" id="A0A0F9SHQ7"/>
<comment type="caution">
    <text evidence="1">The sequence shown here is derived from an EMBL/GenBank/DDBJ whole genome shotgun (WGS) entry which is preliminary data.</text>
</comment>
<accession>A0A0F9SHQ7</accession>
<name>A0A0F9SHQ7_9ZZZZ</name>
<organism evidence="1">
    <name type="scientific">marine sediment metagenome</name>
    <dbReference type="NCBI Taxonomy" id="412755"/>
    <lineage>
        <taxon>unclassified sequences</taxon>
        <taxon>metagenomes</taxon>
        <taxon>ecological metagenomes</taxon>
    </lineage>
</organism>
<evidence type="ECO:0000313" key="1">
    <source>
        <dbReference type="EMBL" id="KKN68460.1"/>
    </source>
</evidence>
<reference evidence="1" key="1">
    <citation type="journal article" date="2015" name="Nature">
        <title>Complex archaea that bridge the gap between prokaryotes and eukaryotes.</title>
        <authorList>
            <person name="Spang A."/>
            <person name="Saw J.H."/>
            <person name="Jorgensen S.L."/>
            <person name="Zaremba-Niedzwiedzka K."/>
            <person name="Martijn J."/>
            <person name="Lind A.E."/>
            <person name="van Eijk R."/>
            <person name="Schleper C."/>
            <person name="Guy L."/>
            <person name="Ettema T.J."/>
        </authorList>
    </citation>
    <scope>NUCLEOTIDE SEQUENCE</scope>
</reference>
<proteinExistence type="predicted"/>
<protein>
    <submittedName>
        <fullName evidence="1">Uncharacterized protein</fullName>
    </submittedName>
</protein>